<protein>
    <submittedName>
        <fullName evidence="1">Uncharacterized protein (DUF849 family)</fullName>
    </submittedName>
</protein>
<dbReference type="Pfam" id="PF05853">
    <property type="entry name" value="BKACE"/>
    <property type="match status" value="1"/>
</dbReference>
<evidence type="ECO:0000313" key="2">
    <source>
        <dbReference type="Proteomes" id="UP000553766"/>
    </source>
</evidence>
<dbReference type="Proteomes" id="UP000553766">
    <property type="component" value="Unassembled WGS sequence"/>
</dbReference>
<dbReference type="AlphaFoldDB" id="A0A840X1S0"/>
<accession>A0A840X1S0</accession>
<gene>
    <name evidence="1" type="ORF">FHS89_001855</name>
</gene>
<dbReference type="InterPro" id="IPR008567">
    <property type="entry name" value="BKACE"/>
</dbReference>
<dbReference type="PANTHER" id="PTHR37418">
    <property type="entry name" value="3-KETO-5-AMINOHEXANOATE CLEAVAGE ENZYME-RELATED"/>
    <property type="match status" value="1"/>
</dbReference>
<dbReference type="RefSeq" id="WP_184010896.1">
    <property type="nucleotide sequence ID" value="NZ_JACIJS010000005.1"/>
</dbReference>
<dbReference type="InterPro" id="IPR013785">
    <property type="entry name" value="Aldolase_TIM"/>
</dbReference>
<proteinExistence type="predicted"/>
<dbReference type="Gene3D" id="3.20.20.70">
    <property type="entry name" value="Aldolase class I"/>
    <property type="match status" value="1"/>
</dbReference>
<evidence type="ECO:0000313" key="1">
    <source>
        <dbReference type="EMBL" id="MBB5515835.1"/>
    </source>
</evidence>
<dbReference type="EMBL" id="JACIJS010000005">
    <property type="protein sequence ID" value="MBB5515835.1"/>
    <property type="molecule type" value="Genomic_DNA"/>
</dbReference>
<sequence>MVQACLNGARSRAEHLALPLSPAELVRDAIAAREAGATSLHIHPRDANGLESLLPDVIGAALEAVRDACPDLPIGVSTGAWIAPTGDRRLDAIAGWQALPDFASVNLGEADAPTVMDALLDKGIGIEAGIWTHADAQRFCTLRSADAALRILVEIPDCPGPVAKADAARIIAYLEDHGPNVPILLHGAGHSAWPMVMEAVTRGLATRVGLEDMLTLPGGDMAQDNAALIRCALDLGAS</sequence>
<name>A0A840X1S0_9RHOB</name>
<dbReference type="GO" id="GO:0043720">
    <property type="term" value="F:3-keto-5-aminohexanoate cleavage activity"/>
    <property type="evidence" value="ECO:0007669"/>
    <property type="project" value="InterPro"/>
</dbReference>
<reference evidence="1 2" key="1">
    <citation type="submission" date="2020-08" db="EMBL/GenBank/DDBJ databases">
        <title>Genomic Encyclopedia of Type Strains, Phase IV (KMG-IV): sequencing the most valuable type-strain genomes for metagenomic binning, comparative biology and taxonomic classification.</title>
        <authorList>
            <person name="Goeker M."/>
        </authorList>
    </citation>
    <scope>NUCLEOTIDE SEQUENCE [LARGE SCALE GENOMIC DNA]</scope>
    <source>
        <strain evidence="1 2">DSM 103377</strain>
    </source>
</reference>
<dbReference type="PANTHER" id="PTHR37418:SF1">
    <property type="entry name" value="3-KETO-5-AMINOHEXANOATE CLEAVAGE PROTEIN"/>
    <property type="match status" value="1"/>
</dbReference>
<comment type="caution">
    <text evidence="1">The sequence shown here is derived from an EMBL/GenBank/DDBJ whole genome shotgun (WGS) entry which is preliminary data.</text>
</comment>
<organism evidence="1 2">
    <name type="scientific">Rubricella aquisinus</name>
    <dbReference type="NCBI Taxonomy" id="2028108"/>
    <lineage>
        <taxon>Bacteria</taxon>
        <taxon>Pseudomonadati</taxon>
        <taxon>Pseudomonadota</taxon>
        <taxon>Alphaproteobacteria</taxon>
        <taxon>Rhodobacterales</taxon>
        <taxon>Paracoccaceae</taxon>
        <taxon>Rubricella</taxon>
    </lineage>
</organism>
<keyword evidence="2" id="KW-1185">Reference proteome</keyword>